<proteinExistence type="predicted"/>
<dbReference type="Proteomes" id="UP001055039">
    <property type="component" value="Unassembled WGS sequence"/>
</dbReference>
<reference evidence="1" key="1">
    <citation type="journal article" date="2021" name="Front. Microbiol.">
        <title>Comprehensive Comparative Genomics and Phenotyping of Methylobacterium Species.</title>
        <authorList>
            <person name="Alessa O."/>
            <person name="Ogura Y."/>
            <person name="Fujitani Y."/>
            <person name="Takami H."/>
            <person name="Hayashi T."/>
            <person name="Sahin N."/>
            <person name="Tani A."/>
        </authorList>
    </citation>
    <scope>NUCLEOTIDE SEQUENCE</scope>
    <source>
        <strain evidence="1">NBRC 15686</strain>
    </source>
</reference>
<dbReference type="EMBL" id="BPRC01000013">
    <property type="protein sequence ID" value="GJE66345.1"/>
    <property type="molecule type" value="Genomic_DNA"/>
</dbReference>
<organism evidence="1 2">
    <name type="scientific">Methylorubrum aminovorans</name>
    <dbReference type="NCBI Taxonomy" id="269069"/>
    <lineage>
        <taxon>Bacteria</taxon>
        <taxon>Pseudomonadati</taxon>
        <taxon>Pseudomonadota</taxon>
        <taxon>Alphaproteobacteria</taxon>
        <taxon>Hyphomicrobiales</taxon>
        <taxon>Methylobacteriaceae</taxon>
        <taxon>Methylorubrum</taxon>
    </lineage>
</organism>
<accession>A0ABQ4UJQ4</accession>
<gene>
    <name evidence="1" type="ORF">LNAOJCKE_3564</name>
</gene>
<sequence>MRDRGRMAKPGDEDEQAIDRLTLYMLKETYCAAAGALMRMNPQAADALFQAFERQIADALQRMHAHRSEGPDSTAIAMAVGDRIADILDQAHRRQFEPATAPGPEDRSLKAVRESGLSAEAVEILADLQRRFPAP</sequence>
<protein>
    <submittedName>
        <fullName evidence="1">Uncharacterized protein</fullName>
    </submittedName>
</protein>
<reference evidence="1" key="2">
    <citation type="submission" date="2021-08" db="EMBL/GenBank/DDBJ databases">
        <authorList>
            <person name="Tani A."/>
            <person name="Ola A."/>
            <person name="Ogura Y."/>
            <person name="Katsura K."/>
            <person name="Hayashi T."/>
        </authorList>
    </citation>
    <scope>NUCLEOTIDE SEQUENCE</scope>
    <source>
        <strain evidence="1">NBRC 15686</strain>
    </source>
</reference>
<evidence type="ECO:0000313" key="1">
    <source>
        <dbReference type="EMBL" id="GJE66345.1"/>
    </source>
</evidence>
<name>A0ABQ4UJQ4_9HYPH</name>
<comment type="caution">
    <text evidence="1">The sequence shown here is derived from an EMBL/GenBank/DDBJ whole genome shotgun (WGS) entry which is preliminary data.</text>
</comment>
<evidence type="ECO:0000313" key="2">
    <source>
        <dbReference type="Proteomes" id="UP001055039"/>
    </source>
</evidence>
<keyword evidence="2" id="KW-1185">Reference proteome</keyword>